<dbReference type="Pfam" id="PF14559">
    <property type="entry name" value="TPR_19"/>
    <property type="match status" value="1"/>
</dbReference>
<reference evidence="5 6" key="1">
    <citation type="submission" date="2019-02" db="EMBL/GenBank/DDBJ databases">
        <title>Deep-cultivation of Planctomycetes and their phenomic and genomic characterization uncovers novel biology.</title>
        <authorList>
            <person name="Wiegand S."/>
            <person name="Jogler M."/>
            <person name="Boedeker C."/>
            <person name="Pinto D."/>
            <person name="Vollmers J."/>
            <person name="Rivas-Marin E."/>
            <person name="Kohn T."/>
            <person name="Peeters S.H."/>
            <person name="Heuer A."/>
            <person name="Rast P."/>
            <person name="Oberbeckmann S."/>
            <person name="Bunk B."/>
            <person name="Jeske O."/>
            <person name="Meyerdierks A."/>
            <person name="Storesund J.E."/>
            <person name="Kallscheuer N."/>
            <person name="Luecker S."/>
            <person name="Lage O.M."/>
            <person name="Pohl T."/>
            <person name="Merkel B.J."/>
            <person name="Hornburger P."/>
            <person name="Mueller R.-W."/>
            <person name="Bruemmer F."/>
            <person name="Labrenz M."/>
            <person name="Spormann A.M."/>
            <person name="Op den Camp H."/>
            <person name="Overmann J."/>
            <person name="Amann R."/>
            <person name="Jetten M.S.M."/>
            <person name="Mascher T."/>
            <person name="Medema M.H."/>
            <person name="Devos D.P."/>
            <person name="Kaster A.-K."/>
            <person name="Ovreas L."/>
            <person name="Rohde M."/>
            <person name="Galperin M.Y."/>
            <person name="Jogler C."/>
        </authorList>
    </citation>
    <scope>NUCLEOTIDE SEQUENCE [LARGE SCALE GENOMIC DNA]</scope>
    <source>
        <strain evidence="5 6">K22_7</strain>
    </source>
</reference>
<dbReference type="EMBL" id="CP036525">
    <property type="protein sequence ID" value="QDT04682.1"/>
    <property type="molecule type" value="Genomic_DNA"/>
</dbReference>
<dbReference type="InterPro" id="IPR011990">
    <property type="entry name" value="TPR-like_helical_dom_sf"/>
</dbReference>
<dbReference type="InterPro" id="IPR039568">
    <property type="entry name" value="Peptidase_MA-like_dom"/>
</dbReference>
<accession>A0A517NC21</accession>
<evidence type="ECO:0000313" key="5">
    <source>
        <dbReference type="EMBL" id="QDT04682.1"/>
    </source>
</evidence>
<evidence type="ECO:0000256" key="2">
    <source>
        <dbReference type="ARBA" id="ARBA00022803"/>
    </source>
</evidence>
<name>A0A517NC21_9BACT</name>
<evidence type="ECO:0000256" key="3">
    <source>
        <dbReference type="SAM" id="SignalP"/>
    </source>
</evidence>
<dbReference type="RefSeq" id="WP_246146804.1">
    <property type="nucleotide sequence ID" value="NZ_CP036525.1"/>
</dbReference>
<dbReference type="Gene3D" id="1.25.40.10">
    <property type="entry name" value="Tetratricopeptide repeat domain"/>
    <property type="match status" value="3"/>
</dbReference>
<keyword evidence="3" id="KW-0732">Signal</keyword>
<dbReference type="PANTHER" id="PTHR45586">
    <property type="entry name" value="TPR REPEAT-CONTAINING PROTEIN PA4667"/>
    <property type="match status" value="1"/>
</dbReference>
<gene>
    <name evidence="5" type="ORF">K227x_30760</name>
</gene>
<keyword evidence="2" id="KW-0802">TPR repeat</keyword>
<dbReference type="Proteomes" id="UP000318538">
    <property type="component" value="Chromosome"/>
</dbReference>
<feature type="chain" id="PRO_5022090068" description="Peptidase MA-like domain-containing protein" evidence="3">
    <location>
        <begin position="34"/>
        <end position="851"/>
    </location>
</feature>
<organism evidence="5 6">
    <name type="scientific">Rubripirellula lacrimiformis</name>
    <dbReference type="NCBI Taxonomy" id="1930273"/>
    <lineage>
        <taxon>Bacteria</taxon>
        <taxon>Pseudomonadati</taxon>
        <taxon>Planctomycetota</taxon>
        <taxon>Planctomycetia</taxon>
        <taxon>Pirellulales</taxon>
        <taxon>Pirellulaceae</taxon>
        <taxon>Rubripirellula</taxon>
    </lineage>
</organism>
<sequence length="851" mass="95140" precursor="true">MNPALIRSLRWRSPLAILCCVVFVALATTIAPAADLNAARQLHSEGKYEAAAEVANAEVERGIWNERWPRLLIECHLATGRYADALAIYEDAIKRYPTSLTLRLLGLDAYRFNSQPDQAIEAKGQIMRLLQSSPSRYASRDNLVAAGRFFAMRGEDGRQILEFFYDRVRDADPDFLEAYIATAELALQKGDFKVAAETLARADLLDDTDPRIPFLASQAWANSDSAKATQFRVEALRRNPRHAESLIDLAESAIDAEQYESAYETIDQVLQSNVHDWRGWSLLAVLAHLEGKFELEQLMRASALSTWAENPEVDHLIGKKLSQKYRFAEGAEYQRRAIESDAGYQPAAFQLAQDLLRLGQDETGWALAEVVSKTDPYNVVAHNLMTLNDQLKSFTRIESDGIEVRMEAKEASIYGNQVMNLLREAKLVLCEKYDVQPDAKIVVEIFPQQKDFAIRTFGLPGGAGYLGVCFGRVITANSPASQGASPANWQSVLWHEFCHVVTLEKTRNRMPRWLSEGISVYEERNRDEAWGESMTPTYREMLLGDDLTPVSQLSGAFLNPASPMHLQFAYYESSLVVEFLIETYGTESLNQILIDLADGLSINDALVQNVGSIAKLDQQFRDYARSVANDFAPSLSWDRETMPDTSEAEELKQWISDHPLNYWALMAKAGQQIAEKQFAEAITTLEQLRDAGAVTGQSGGVLETLAGVYQKLGLADPELETRIRISQLSSDSLANISRLIEIARAAQDWKSVQRYAEQFLAIQPLIETPHAAVIDASDHLDTPRQAYASLQALAQLNPVDPAALDFRTAQSLAKLNRNIEAKRYVLKALDEAPRYRSAHQLLLELTTEESP</sequence>
<proteinExistence type="predicted"/>
<dbReference type="Pfam" id="PF13485">
    <property type="entry name" value="Peptidase_MA_2"/>
    <property type="match status" value="1"/>
</dbReference>
<dbReference type="SUPFAM" id="SSF48452">
    <property type="entry name" value="TPR-like"/>
    <property type="match status" value="2"/>
</dbReference>
<dbReference type="PANTHER" id="PTHR45586:SF1">
    <property type="entry name" value="LIPOPOLYSACCHARIDE ASSEMBLY PROTEIN B"/>
    <property type="match status" value="1"/>
</dbReference>
<feature type="signal peptide" evidence="3">
    <location>
        <begin position="1"/>
        <end position="33"/>
    </location>
</feature>
<evidence type="ECO:0000259" key="4">
    <source>
        <dbReference type="Pfam" id="PF13485"/>
    </source>
</evidence>
<evidence type="ECO:0000256" key="1">
    <source>
        <dbReference type="ARBA" id="ARBA00022737"/>
    </source>
</evidence>
<dbReference type="KEGG" id="rlc:K227x_30760"/>
<dbReference type="AlphaFoldDB" id="A0A517NC21"/>
<evidence type="ECO:0000313" key="6">
    <source>
        <dbReference type="Proteomes" id="UP000318538"/>
    </source>
</evidence>
<keyword evidence="6" id="KW-1185">Reference proteome</keyword>
<feature type="domain" description="Peptidase MA-like" evidence="4">
    <location>
        <begin position="490"/>
        <end position="622"/>
    </location>
</feature>
<protein>
    <recommendedName>
        <fullName evidence="4">Peptidase MA-like domain-containing protein</fullName>
    </recommendedName>
</protein>
<dbReference type="InterPro" id="IPR051012">
    <property type="entry name" value="CellSynth/LPSAsmb/PSIAsmb"/>
</dbReference>
<keyword evidence="1" id="KW-0677">Repeat</keyword>